<dbReference type="InterPro" id="IPR017938">
    <property type="entry name" value="Riboflavin_synthase-like_b-brl"/>
</dbReference>
<dbReference type="Gene3D" id="2.40.30.20">
    <property type="match status" value="2"/>
</dbReference>
<feature type="repeat" description="Lumazine-binding" evidence="10">
    <location>
        <begin position="97"/>
        <end position="195"/>
    </location>
</feature>
<reference evidence="12" key="1">
    <citation type="journal article" date="2022" name="Nat. Microbiol.">
        <title>Unique mobile elements and scalable gene flow at the prokaryote-eukaryote boundary revealed by circularized Asgard archaea genomes.</title>
        <authorList>
            <person name="Wu F."/>
            <person name="Speth D.R."/>
            <person name="Philosof A."/>
            <person name="Cremiere A."/>
            <person name="Narayanan A."/>
            <person name="Barco R.A."/>
            <person name="Connon S.A."/>
            <person name="Amend J.P."/>
            <person name="Antoshechkin I.A."/>
            <person name="Orphan V.J."/>
        </authorList>
    </citation>
    <scope>NUCLEOTIDE SEQUENCE</scope>
    <source>
        <strain evidence="12">PM71</strain>
    </source>
</reference>
<evidence type="ECO:0000256" key="1">
    <source>
        <dbReference type="ARBA" id="ARBA00000968"/>
    </source>
</evidence>
<dbReference type="Pfam" id="PF00677">
    <property type="entry name" value="Lum_binding"/>
    <property type="match status" value="2"/>
</dbReference>
<dbReference type="NCBIfam" id="TIGR00187">
    <property type="entry name" value="ribE"/>
    <property type="match status" value="1"/>
</dbReference>
<name>A0A9Y1BML1_9ARCH</name>
<evidence type="ECO:0000256" key="10">
    <source>
        <dbReference type="PROSITE-ProRule" id="PRU00524"/>
    </source>
</evidence>
<dbReference type="InterPro" id="IPR001783">
    <property type="entry name" value="Lumazine-bd"/>
</dbReference>
<evidence type="ECO:0000256" key="7">
    <source>
        <dbReference type="ARBA" id="ARBA00022679"/>
    </source>
</evidence>
<evidence type="ECO:0000256" key="6">
    <source>
        <dbReference type="ARBA" id="ARBA00022619"/>
    </source>
</evidence>
<comment type="catalytic activity">
    <reaction evidence="1">
        <text>2 6,7-dimethyl-8-(1-D-ribityl)lumazine + H(+) = 5-amino-6-(D-ribitylamino)uracil + riboflavin</text>
        <dbReference type="Rhea" id="RHEA:20772"/>
        <dbReference type="ChEBI" id="CHEBI:15378"/>
        <dbReference type="ChEBI" id="CHEBI:15934"/>
        <dbReference type="ChEBI" id="CHEBI:57986"/>
        <dbReference type="ChEBI" id="CHEBI:58201"/>
        <dbReference type="EC" id="2.5.1.9"/>
    </reaction>
</comment>
<feature type="repeat" description="Lumazine-binding" evidence="10">
    <location>
        <begin position="1"/>
        <end position="96"/>
    </location>
</feature>
<dbReference type="CDD" id="cd00402">
    <property type="entry name" value="Riboflavin_synthase_like"/>
    <property type="match status" value="1"/>
</dbReference>
<comment type="function">
    <text evidence="2">Catalyzes the dismutation of two molecules of 6,7-dimethyl-8-ribityllumazine, resulting in the formation of riboflavin and 5-amino-6-(D-ribitylamino)uracil.</text>
</comment>
<dbReference type="EMBL" id="CP084166">
    <property type="protein sequence ID" value="UJG41044.1"/>
    <property type="molecule type" value="Genomic_DNA"/>
</dbReference>
<dbReference type="PANTHER" id="PTHR21098:SF12">
    <property type="entry name" value="RIBOFLAVIN SYNTHASE"/>
    <property type="match status" value="1"/>
</dbReference>
<organism evidence="12">
    <name type="scientific">Candidatus Heimdallarchaeum aukensis</name>
    <dbReference type="NCBI Taxonomy" id="2876573"/>
    <lineage>
        <taxon>Archaea</taxon>
        <taxon>Promethearchaeati</taxon>
        <taxon>Candidatus Heimdallarchaeota</taxon>
        <taxon>Candidatus Heimdallarchaeia (ex Rinke et al. 2021) (nom. nud.)</taxon>
        <taxon>Candidatus Heimdallarchaeales</taxon>
        <taxon>Candidatus Heimdallarchaeaceae</taxon>
        <taxon>Candidatus Heimdallarchaeum</taxon>
    </lineage>
</organism>
<dbReference type="NCBIfam" id="NF006767">
    <property type="entry name" value="PRK09289.1"/>
    <property type="match status" value="1"/>
</dbReference>
<evidence type="ECO:0000256" key="5">
    <source>
        <dbReference type="ARBA" id="ARBA00013950"/>
    </source>
</evidence>
<evidence type="ECO:0000256" key="4">
    <source>
        <dbReference type="ARBA" id="ARBA00012827"/>
    </source>
</evidence>
<gene>
    <name evidence="12" type="ORF">K9W45_00955</name>
</gene>
<dbReference type="EC" id="2.5.1.9" evidence="4 9"/>
<dbReference type="InterPro" id="IPR026017">
    <property type="entry name" value="Lumazine-bd_dom"/>
</dbReference>
<evidence type="ECO:0000256" key="3">
    <source>
        <dbReference type="ARBA" id="ARBA00004887"/>
    </source>
</evidence>
<dbReference type="PIRSF" id="PIRSF000498">
    <property type="entry name" value="Riboflavin_syn_A"/>
    <property type="match status" value="1"/>
</dbReference>
<keyword evidence="7 12" id="KW-0808">Transferase</keyword>
<dbReference type="Proteomes" id="UP001201020">
    <property type="component" value="Chromosome"/>
</dbReference>
<keyword evidence="8" id="KW-0677">Repeat</keyword>
<dbReference type="FunFam" id="2.40.30.20:FF:000003">
    <property type="entry name" value="Riboflavin synthase, alpha subunit"/>
    <property type="match status" value="1"/>
</dbReference>
<feature type="domain" description="Lumazine-binding" evidence="11">
    <location>
        <begin position="97"/>
        <end position="195"/>
    </location>
</feature>
<dbReference type="FunFam" id="2.40.30.20:FF:000004">
    <property type="entry name" value="Riboflavin synthase, alpha subunit"/>
    <property type="match status" value="1"/>
</dbReference>
<accession>A0A9Y1BML1</accession>
<keyword evidence="6" id="KW-0686">Riboflavin biosynthesis</keyword>
<protein>
    <recommendedName>
        <fullName evidence="5 9">Riboflavin synthase</fullName>
        <ecNumber evidence="4 9">2.5.1.9</ecNumber>
    </recommendedName>
</protein>
<evidence type="ECO:0000313" key="12">
    <source>
        <dbReference type="EMBL" id="UJG41044.1"/>
    </source>
</evidence>
<evidence type="ECO:0000256" key="9">
    <source>
        <dbReference type="NCBIfam" id="TIGR00187"/>
    </source>
</evidence>
<dbReference type="GO" id="GO:0004746">
    <property type="term" value="F:riboflavin synthase activity"/>
    <property type="evidence" value="ECO:0007669"/>
    <property type="project" value="UniProtKB-UniRule"/>
</dbReference>
<dbReference type="PANTHER" id="PTHR21098">
    <property type="entry name" value="RIBOFLAVIN SYNTHASE ALPHA CHAIN"/>
    <property type="match status" value="1"/>
</dbReference>
<dbReference type="GO" id="GO:0009231">
    <property type="term" value="P:riboflavin biosynthetic process"/>
    <property type="evidence" value="ECO:0007669"/>
    <property type="project" value="UniProtKB-KW"/>
</dbReference>
<dbReference type="PROSITE" id="PS51177">
    <property type="entry name" value="LUMAZINE_BIND"/>
    <property type="match status" value="2"/>
</dbReference>
<feature type="domain" description="Lumazine-binding" evidence="11">
    <location>
        <begin position="1"/>
        <end position="96"/>
    </location>
</feature>
<dbReference type="NCBIfam" id="NF009566">
    <property type="entry name" value="PRK13020.1"/>
    <property type="match status" value="1"/>
</dbReference>
<evidence type="ECO:0000259" key="11">
    <source>
        <dbReference type="PROSITE" id="PS51177"/>
    </source>
</evidence>
<dbReference type="SUPFAM" id="SSF63380">
    <property type="entry name" value="Riboflavin synthase domain-like"/>
    <property type="match status" value="2"/>
</dbReference>
<dbReference type="AlphaFoldDB" id="A0A9Y1BML1"/>
<comment type="pathway">
    <text evidence="3">Cofactor biosynthesis; riboflavin biosynthesis; riboflavin from 2-hydroxy-3-oxobutyl phosphate and 5-amino-6-(D-ribitylamino)uracil: step 2/2.</text>
</comment>
<sequence>MFTGIIEEIGLVNHLNRSRSQCKIEIKARTVLQDIRIGESISVNGVCLTVTGFTSTAFTADMMPETLERTNLKFLQRGSFVNLERALKLQDRLNGHFVQGHVDAMGEIVKKETKQNSIIFRIKTRSFLLNYIVPKGSIAIDGVSLTVVGVYKNSSSFTVSIIPHTLENTIMRKYSIGSVVNIECDILSKYVEHLLQKFNEEKRQSIILSKEFLFEHSF</sequence>
<evidence type="ECO:0000256" key="8">
    <source>
        <dbReference type="ARBA" id="ARBA00022737"/>
    </source>
</evidence>
<dbReference type="InterPro" id="IPR023366">
    <property type="entry name" value="ATP_synth_asu-like_sf"/>
</dbReference>
<proteinExistence type="predicted"/>
<evidence type="ECO:0000256" key="2">
    <source>
        <dbReference type="ARBA" id="ARBA00002803"/>
    </source>
</evidence>